<proteinExistence type="predicted"/>
<comment type="caution">
    <text evidence="1">The sequence shown here is derived from an EMBL/GenBank/DDBJ whole genome shotgun (WGS) entry which is preliminary data.</text>
</comment>
<protein>
    <submittedName>
        <fullName evidence="1">8005_t:CDS:1</fullName>
    </submittedName>
</protein>
<feature type="non-terminal residue" evidence="1">
    <location>
        <position position="1"/>
    </location>
</feature>
<dbReference type="Proteomes" id="UP000789366">
    <property type="component" value="Unassembled WGS sequence"/>
</dbReference>
<organism evidence="1 2">
    <name type="scientific">Cetraspora pellucida</name>
    <dbReference type="NCBI Taxonomy" id="1433469"/>
    <lineage>
        <taxon>Eukaryota</taxon>
        <taxon>Fungi</taxon>
        <taxon>Fungi incertae sedis</taxon>
        <taxon>Mucoromycota</taxon>
        <taxon>Glomeromycotina</taxon>
        <taxon>Glomeromycetes</taxon>
        <taxon>Diversisporales</taxon>
        <taxon>Gigasporaceae</taxon>
        <taxon>Cetraspora</taxon>
    </lineage>
</organism>
<keyword evidence="2" id="KW-1185">Reference proteome</keyword>
<evidence type="ECO:0000313" key="2">
    <source>
        <dbReference type="Proteomes" id="UP000789366"/>
    </source>
</evidence>
<accession>A0ACA9R6V8</accession>
<gene>
    <name evidence="1" type="ORF">SPELUC_LOCUS16275</name>
</gene>
<name>A0ACA9R6V8_9GLOM</name>
<sequence length="42" mass="4882">HLEVCEGVITNDLKIIFLEVKQHSTKPYTILTIPKFIDLNKE</sequence>
<dbReference type="EMBL" id="CAJVPW010059166">
    <property type="protein sequence ID" value="CAG8779116.1"/>
    <property type="molecule type" value="Genomic_DNA"/>
</dbReference>
<evidence type="ECO:0000313" key="1">
    <source>
        <dbReference type="EMBL" id="CAG8779116.1"/>
    </source>
</evidence>
<reference evidence="1" key="1">
    <citation type="submission" date="2021-06" db="EMBL/GenBank/DDBJ databases">
        <authorList>
            <person name="Kallberg Y."/>
            <person name="Tangrot J."/>
            <person name="Rosling A."/>
        </authorList>
    </citation>
    <scope>NUCLEOTIDE SEQUENCE</scope>
    <source>
        <strain evidence="1">28 12/20/2015</strain>
    </source>
</reference>